<organism evidence="2 3">
    <name type="scientific">Amorphotheca resinae ATCC 22711</name>
    <dbReference type="NCBI Taxonomy" id="857342"/>
    <lineage>
        <taxon>Eukaryota</taxon>
        <taxon>Fungi</taxon>
        <taxon>Dikarya</taxon>
        <taxon>Ascomycota</taxon>
        <taxon>Pezizomycotina</taxon>
        <taxon>Leotiomycetes</taxon>
        <taxon>Helotiales</taxon>
        <taxon>Amorphothecaceae</taxon>
        <taxon>Amorphotheca</taxon>
    </lineage>
</organism>
<accession>A0A2T3BBA0</accession>
<reference evidence="2 3" key="1">
    <citation type="journal article" date="2018" name="New Phytol.">
        <title>Comparative genomics and transcriptomics depict ericoid mycorrhizal fungi as versatile saprotrophs and plant mutualists.</title>
        <authorList>
            <person name="Martino E."/>
            <person name="Morin E."/>
            <person name="Grelet G.A."/>
            <person name="Kuo A."/>
            <person name="Kohler A."/>
            <person name="Daghino S."/>
            <person name="Barry K.W."/>
            <person name="Cichocki N."/>
            <person name="Clum A."/>
            <person name="Dockter R.B."/>
            <person name="Hainaut M."/>
            <person name="Kuo R.C."/>
            <person name="LaButti K."/>
            <person name="Lindahl B.D."/>
            <person name="Lindquist E.A."/>
            <person name="Lipzen A."/>
            <person name="Khouja H.R."/>
            <person name="Magnuson J."/>
            <person name="Murat C."/>
            <person name="Ohm R.A."/>
            <person name="Singer S.W."/>
            <person name="Spatafora J.W."/>
            <person name="Wang M."/>
            <person name="Veneault-Fourrey C."/>
            <person name="Henrissat B."/>
            <person name="Grigoriev I.V."/>
            <person name="Martin F.M."/>
            <person name="Perotto S."/>
        </authorList>
    </citation>
    <scope>NUCLEOTIDE SEQUENCE [LARGE SCALE GENOMIC DNA]</scope>
    <source>
        <strain evidence="2 3">ATCC 22711</strain>
    </source>
</reference>
<dbReference type="AlphaFoldDB" id="A0A2T3BBA0"/>
<name>A0A2T3BBA0_AMORE</name>
<evidence type="ECO:0000313" key="2">
    <source>
        <dbReference type="EMBL" id="PSS25544.1"/>
    </source>
</evidence>
<sequence>MLGELPLPLPLPLPPLSSCAGSLHPSTAPSADGTEASHAPEEYRYNPIHNGGTNPSASIHDPSSDPRPESPPSDGCEGGMA</sequence>
<dbReference type="RefSeq" id="XP_024724143.1">
    <property type="nucleotide sequence ID" value="XM_024866317.1"/>
</dbReference>
<dbReference type="EMBL" id="KZ679007">
    <property type="protein sequence ID" value="PSS25544.1"/>
    <property type="molecule type" value="Genomic_DNA"/>
</dbReference>
<feature type="region of interest" description="Disordered" evidence="1">
    <location>
        <begin position="1"/>
        <end position="81"/>
    </location>
</feature>
<evidence type="ECO:0000256" key="1">
    <source>
        <dbReference type="SAM" id="MobiDB-lite"/>
    </source>
</evidence>
<dbReference type="Proteomes" id="UP000241818">
    <property type="component" value="Unassembled WGS sequence"/>
</dbReference>
<evidence type="ECO:0000313" key="3">
    <source>
        <dbReference type="Proteomes" id="UP000241818"/>
    </source>
</evidence>
<dbReference type="InParanoid" id="A0A2T3BBA0"/>
<protein>
    <submittedName>
        <fullName evidence="2">Uncharacterized protein</fullName>
    </submittedName>
</protein>
<keyword evidence="3" id="KW-1185">Reference proteome</keyword>
<proteinExistence type="predicted"/>
<gene>
    <name evidence="2" type="ORF">M430DRAFT_33213</name>
</gene>
<dbReference type="GeneID" id="36574398"/>